<evidence type="ECO:0000313" key="1">
    <source>
        <dbReference type="EnsemblMetazoa" id="G33617.1:cds"/>
    </source>
</evidence>
<dbReference type="Proteomes" id="UP000005408">
    <property type="component" value="Unassembled WGS sequence"/>
</dbReference>
<evidence type="ECO:0000313" key="2">
    <source>
        <dbReference type="Proteomes" id="UP000005408"/>
    </source>
</evidence>
<sequence>MYEGDSAKRRRTVPVNNTSSENISLQQRIVQIEEEKLEVMRCNFQVEKRKLELMEQYVHWRMESRAEYSTPSVSPVIRGLFAS</sequence>
<proteinExistence type="predicted"/>
<reference evidence="1" key="1">
    <citation type="submission" date="2022-08" db="UniProtKB">
        <authorList>
            <consortium name="EnsemblMetazoa"/>
        </authorList>
    </citation>
    <scope>IDENTIFICATION</scope>
    <source>
        <strain evidence="1">05x7-T-G4-1.051#20</strain>
    </source>
</reference>
<dbReference type="AlphaFoldDB" id="A0A8W8MPM7"/>
<dbReference type="EnsemblMetazoa" id="G33617.1">
    <property type="protein sequence ID" value="G33617.1:cds"/>
    <property type="gene ID" value="G33617"/>
</dbReference>
<keyword evidence="2" id="KW-1185">Reference proteome</keyword>
<protein>
    <submittedName>
        <fullName evidence="1">Uncharacterized protein</fullName>
    </submittedName>
</protein>
<accession>A0A8W8MPM7</accession>
<name>A0A8W8MPM7_MAGGI</name>
<organism evidence="1 2">
    <name type="scientific">Magallana gigas</name>
    <name type="common">Pacific oyster</name>
    <name type="synonym">Crassostrea gigas</name>
    <dbReference type="NCBI Taxonomy" id="29159"/>
    <lineage>
        <taxon>Eukaryota</taxon>
        <taxon>Metazoa</taxon>
        <taxon>Spiralia</taxon>
        <taxon>Lophotrochozoa</taxon>
        <taxon>Mollusca</taxon>
        <taxon>Bivalvia</taxon>
        <taxon>Autobranchia</taxon>
        <taxon>Pteriomorphia</taxon>
        <taxon>Ostreida</taxon>
        <taxon>Ostreoidea</taxon>
        <taxon>Ostreidae</taxon>
        <taxon>Magallana</taxon>
    </lineage>
</organism>